<dbReference type="InterPro" id="IPR013149">
    <property type="entry name" value="ADH-like_C"/>
</dbReference>
<reference evidence="3 4" key="1">
    <citation type="submission" date="2018-11" db="EMBL/GenBank/DDBJ databases">
        <title>Genome sequence and assembly of Colletotrichum spinosum.</title>
        <authorList>
            <person name="Gan P."/>
            <person name="Shirasu K."/>
        </authorList>
    </citation>
    <scope>NUCLEOTIDE SEQUENCE [LARGE SCALE GENOMIC DNA]</scope>
    <source>
        <strain evidence="3 4">CBS 515.97</strain>
    </source>
</reference>
<dbReference type="InterPro" id="IPR036291">
    <property type="entry name" value="NAD(P)-bd_dom_sf"/>
</dbReference>
<dbReference type="Gene3D" id="3.40.50.720">
    <property type="entry name" value="NAD(P)-binding Rossmann-like Domain"/>
    <property type="match status" value="1"/>
</dbReference>
<evidence type="ECO:0000313" key="4">
    <source>
        <dbReference type="Proteomes" id="UP000295083"/>
    </source>
</evidence>
<feature type="domain" description="Alcohol dehydrogenase-like N-terminal" evidence="2">
    <location>
        <begin position="32"/>
        <end position="146"/>
    </location>
</feature>
<dbReference type="Gene3D" id="3.90.180.10">
    <property type="entry name" value="Medium-chain alcohol dehydrogenases, catalytic domain"/>
    <property type="match status" value="1"/>
</dbReference>
<protein>
    <submittedName>
        <fullName evidence="3">Alcohol dehydrogenase</fullName>
    </submittedName>
</protein>
<evidence type="ECO:0000259" key="2">
    <source>
        <dbReference type="Pfam" id="PF08240"/>
    </source>
</evidence>
<dbReference type="Proteomes" id="UP000295083">
    <property type="component" value="Unassembled WGS sequence"/>
</dbReference>
<dbReference type="Pfam" id="PF00107">
    <property type="entry name" value="ADH_zinc_N"/>
    <property type="match status" value="1"/>
</dbReference>
<gene>
    <name evidence="3" type="primary">ADH3-1</name>
    <name evidence="3" type="ORF">C8035_v010795</name>
</gene>
<dbReference type="InterPro" id="IPR011032">
    <property type="entry name" value="GroES-like_sf"/>
</dbReference>
<dbReference type="SUPFAM" id="SSF50129">
    <property type="entry name" value="GroES-like"/>
    <property type="match status" value="1"/>
</dbReference>
<proteinExistence type="predicted"/>
<dbReference type="AlphaFoldDB" id="A0A4R8QAT0"/>
<dbReference type="CDD" id="cd05188">
    <property type="entry name" value="MDR"/>
    <property type="match status" value="1"/>
</dbReference>
<dbReference type="Pfam" id="PF08240">
    <property type="entry name" value="ADH_N"/>
    <property type="match status" value="1"/>
</dbReference>
<accession>A0A4R8QAT0</accession>
<comment type="caution">
    <text evidence="3">The sequence shown here is derived from an EMBL/GenBank/DDBJ whole genome shotgun (WGS) entry which is preliminary data.</text>
</comment>
<evidence type="ECO:0000313" key="3">
    <source>
        <dbReference type="EMBL" id="TDZ34560.1"/>
    </source>
</evidence>
<sequence>MAQGTVNRAALLSSFNEPISIVERSIPAADLGTVVIKVLASGLAPYAHLIHKGQVPQLNLELPVVPNPSAIGRVHSIGPDAVRLREGDLVYVDGLVRGRDDPTVGVMPGHMNDGRPESKQLARKIWRDGSLQQYQKVPLETCFPLDEERLCNQLGYDAGILHSIALYTVAAGALLEAADLKVAGTVIIGPCGGLFGGVAVELALAVGANVVALGRSEEKLAAMRDRLRHPRLSTVKMTGDVSADNAAILKATPNGAGAEVFNDWTPGVLPTSPYFLPAVMSLKQAGRVVLSGGAHGGLEIPYGIFLIKCLKLIGKWMCERRTVDQVINMVADGQLKIGKESGTEIRSFTLDEHEEAVEHARKNGGWRNYTVVAPNPT</sequence>
<dbReference type="GO" id="GO:0016491">
    <property type="term" value="F:oxidoreductase activity"/>
    <property type="evidence" value="ECO:0007669"/>
    <property type="project" value="TreeGrafter"/>
</dbReference>
<dbReference type="PANTHER" id="PTHR43677">
    <property type="entry name" value="SHORT-CHAIN DEHYDROGENASE/REDUCTASE"/>
    <property type="match status" value="1"/>
</dbReference>
<keyword evidence="4" id="KW-1185">Reference proteome</keyword>
<name>A0A4R8QAT0_9PEZI</name>
<dbReference type="SUPFAM" id="SSF51735">
    <property type="entry name" value="NAD(P)-binding Rossmann-fold domains"/>
    <property type="match status" value="1"/>
</dbReference>
<evidence type="ECO:0000259" key="1">
    <source>
        <dbReference type="Pfam" id="PF00107"/>
    </source>
</evidence>
<feature type="domain" description="Alcohol dehydrogenase-like C-terminal" evidence="1">
    <location>
        <begin position="196"/>
        <end position="331"/>
    </location>
</feature>
<dbReference type="PANTHER" id="PTHR43677:SF4">
    <property type="entry name" value="QUINONE OXIDOREDUCTASE-LIKE PROTEIN 2"/>
    <property type="match status" value="1"/>
</dbReference>
<dbReference type="InterPro" id="IPR013154">
    <property type="entry name" value="ADH-like_N"/>
</dbReference>
<dbReference type="InterPro" id="IPR051397">
    <property type="entry name" value="Zn-ADH-like_protein"/>
</dbReference>
<organism evidence="3 4">
    <name type="scientific">Colletotrichum spinosum</name>
    <dbReference type="NCBI Taxonomy" id="1347390"/>
    <lineage>
        <taxon>Eukaryota</taxon>
        <taxon>Fungi</taxon>
        <taxon>Dikarya</taxon>
        <taxon>Ascomycota</taxon>
        <taxon>Pezizomycotina</taxon>
        <taxon>Sordariomycetes</taxon>
        <taxon>Hypocreomycetidae</taxon>
        <taxon>Glomerellales</taxon>
        <taxon>Glomerellaceae</taxon>
        <taxon>Colletotrichum</taxon>
        <taxon>Colletotrichum orbiculare species complex</taxon>
    </lineage>
</organism>
<dbReference type="EMBL" id="QAPG01000052">
    <property type="protein sequence ID" value="TDZ34560.1"/>
    <property type="molecule type" value="Genomic_DNA"/>
</dbReference>